<accession>A0A9P5YCK4</accession>
<keyword evidence="2" id="KW-1185">Reference proteome</keyword>
<gene>
    <name evidence="1" type="ORF">BDZ94DRAFT_1160560</name>
</gene>
<proteinExistence type="predicted"/>
<name>A0A9P5YCK4_9AGAR</name>
<reference evidence="1" key="1">
    <citation type="submission" date="2020-11" db="EMBL/GenBank/DDBJ databases">
        <authorList>
            <consortium name="DOE Joint Genome Institute"/>
            <person name="Ahrendt S."/>
            <person name="Riley R."/>
            <person name="Andreopoulos W."/>
            <person name="Labutti K."/>
            <person name="Pangilinan J."/>
            <person name="Ruiz-Duenas F.J."/>
            <person name="Barrasa J.M."/>
            <person name="Sanchez-Garcia M."/>
            <person name="Camarero S."/>
            <person name="Miyauchi S."/>
            <person name="Serrano A."/>
            <person name="Linde D."/>
            <person name="Babiker R."/>
            <person name="Drula E."/>
            <person name="Ayuso-Fernandez I."/>
            <person name="Pacheco R."/>
            <person name="Padilla G."/>
            <person name="Ferreira P."/>
            <person name="Barriuso J."/>
            <person name="Kellner H."/>
            <person name="Castanera R."/>
            <person name="Alfaro M."/>
            <person name="Ramirez L."/>
            <person name="Pisabarro A.G."/>
            <person name="Kuo A."/>
            <person name="Tritt A."/>
            <person name="Lipzen A."/>
            <person name="He G."/>
            <person name="Yan M."/>
            <person name="Ng V."/>
            <person name="Cullen D."/>
            <person name="Martin F."/>
            <person name="Rosso M.-N."/>
            <person name="Henrissat B."/>
            <person name="Hibbett D."/>
            <person name="Martinez A.T."/>
            <person name="Grigoriev I.V."/>
        </authorList>
    </citation>
    <scope>NUCLEOTIDE SEQUENCE</scope>
    <source>
        <strain evidence="1">CBS 247.69</strain>
    </source>
</reference>
<organism evidence="1 2">
    <name type="scientific">Collybia nuda</name>
    <dbReference type="NCBI Taxonomy" id="64659"/>
    <lineage>
        <taxon>Eukaryota</taxon>
        <taxon>Fungi</taxon>
        <taxon>Dikarya</taxon>
        <taxon>Basidiomycota</taxon>
        <taxon>Agaricomycotina</taxon>
        <taxon>Agaricomycetes</taxon>
        <taxon>Agaricomycetidae</taxon>
        <taxon>Agaricales</taxon>
        <taxon>Tricholomatineae</taxon>
        <taxon>Clitocybaceae</taxon>
        <taxon>Collybia</taxon>
    </lineage>
</organism>
<sequence length="426" mass="46913">MAGLSVASVIGILKLWKHLFYPDLRRAKDDEISKLRHSLSAARLDAQTKDEDITKLKKDLTGMGSKLEELGRLLQTTKGQNQVLGDQVKAHTREALSLKDEIAQAKIRHAQTLELLDARTLELKGAEAFLTKADSLSGADVITMLNTLNSEIYQTAALVAESFEFTRKKGSVEGVSGAVTGGGEQPADMEEVYASATEILGSRMVELLKTSEHHEDPTLIQIAFQAGMSAYSNWIVSSWYFEDPEDALLLGEIYTRVREAEEQAVSGRWRALTRAHAQRMSDHEPDLAMYFLDAFANILLTAGVNKSHTALQGEVESRFGDRVAVIVKGAQRLRKAIGEEITSCDFEILHTAVDAPFDPSRMDDAFAGDYTKGRDDPELILCTTDLGLARFARIAGKVGEWDEAVLLRPKIVLQSGIEEMMAEDTA</sequence>
<evidence type="ECO:0000313" key="1">
    <source>
        <dbReference type="EMBL" id="KAF9465185.1"/>
    </source>
</evidence>
<comment type="caution">
    <text evidence="1">The sequence shown here is derived from an EMBL/GenBank/DDBJ whole genome shotgun (WGS) entry which is preliminary data.</text>
</comment>
<dbReference type="EMBL" id="MU150249">
    <property type="protein sequence ID" value="KAF9465185.1"/>
    <property type="molecule type" value="Genomic_DNA"/>
</dbReference>
<dbReference type="AlphaFoldDB" id="A0A9P5YCK4"/>
<evidence type="ECO:0000313" key="2">
    <source>
        <dbReference type="Proteomes" id="UP000807353"/>
    </source>
</evidence>
<protein>
    <submittedName>
        <fullName evidence="1">Uncharacterized protein</fullName>
    </submittedName>
</protein>
<dbReference type="Proteomes" id="UP000807353">
    <property type="component" value="Unassembled WGS sequence"/>
</dbReference>
<dbReference type="OrthoDB" id="3222645at2759"/>